<evidence type="ECO:0000313" key="2">
    <source>
        <dbReference type="Proteomes" id="UP001283361"/>
    </source>
</evidence>
<dbReference type="AlphaFoldDB" id="A0AAE0YL50"/>
<sequence length="237" mass="26237">MFSKLGVSSWDLAHSEFHTASGTRPVPVQVVSQGRYGQPASSTWRAPRAPLSGSFRCLNRSPRDSTCQLSSCLTLLQTACAVWHRPARVENVIPQVFSRHGNLVRAPSQFEHTWIEKNQNHKRYPLQAHLSMKQHQRPPKLKPRASTCGQVCRVTGFEMAGSANTTGVRIGEKQRQVWVEGRGGSEGAGNRLATNQQTKTHQLCFLIRTALSPPPLVQAASYDLSHGEGLRSPGFYE</sequence>
<gene>
    <name evidence="1" type="ORF">RRG08_043433</name>
</gene>
<proteinExistence type="predicted"/>
<evidence type="ECO:0000313" key="1">
    <source>
        <dbReference type="EMBL" id="KAK3749528.1"/>
    </source>
</evidence>
<name>A0AAE0YL50_9GAST</name>
<dbReference type="EMBL" id="JAWDGP010005937">
    <property type="protein sequence ID" value="KAK3749528.1"/>
    <property type="molecule type" value="Genomic_DNA"/>
</dbReference>
<comment type="caution">
    <text evidence="1">The sequence shown here is derived from an EMBL/GenBank/DDBJ whole genome shotgun (WGS) entry which is preliminary data.</text>
</comment>
<dbReference type="Proteomes" id="UP001283361">
    <property type="component" value="Unassembled WGS sequence"/>
</dbReference>
<accession>A0AAE0YL50</accession>
<keyword evidence="2" id="KW-1185">Reference proteome</keyword>
<reference evidence="1" key="1">
    <citation type="journal article" date="2023" name="G3 (Bethesda)">
        <title>A reference genome for the long-term kleptoplast-retaining sea slug Elysia crispata morphotype clarki.</title>
        <authorList>
            <person name="Eastman K.E."/>
            <person name="Pendleton A.L."/>
            <person name="Shaikh M.A."/>
            <person name="Suttiyut T."/>
            <person name="Ogas R."/>
            <person name="Tomko P."/>
            <person name="Gavelis G."/>
            <person name="Widhalm J.R."/>
            <person name="Wisecaver J.H."/>
        </authorList>
    </citation>
    <scope>NUCLEOTIDE SEQUENCE</scope>
    <source>
        <strain evidence="1">ECLA1</strain>
    </source>
</reference>
<protein>
    <submittedName>
        <fullName evidence="1">Uncharacterized protein</fullName>
    </submittedName>
</protein>
<organism evidence="1 2">
    <name type="scientific">Elysia crispata</name>
    <name type="common">lettuce slug</name>
    <dbReference type="NCBI Taxonomy" id="231223"/>
    <lineage>
        <taxon>Eukaryota</taxon>
        <taxon>Metazoa</taxon>
        <taxon>Spiralia</taxon>
        <taxon>Lophotrochozoa</taxon>
        <taxon>Mollusca</taxon>
        <taxon>Gastropoda</taxon>
        <taxon>Heterobranchia</taxon>
        <taxon>Euthyneura</taxon>
        <taxon>Panpulmonata</taxon>
        <taxon>Sacoglossa</taxon>
        <taxon>Placobranchoidea</taxon>
        <taxon>Plakobranchidae</taxon>
        <taxon>Elysia</taxon>
    </lineage>
</organism>